<proteinExistence type="predicted"/>
<organism evidence="1 2">
    <name type="scientific">Stylosanthes scabra</name>
    <dbReference type="NCBI Taxonomy" id="79078"/>
    <lineage>
        <taxon>Eukaryota</taxon>
        <taxon>Viridiplantae</taxon>
        <taxon>Streptophyta</taxon>
        <taxon>Embryophyta</taxon>
        <taxon>Tracheophyta</taxon>
        <taxon>Spermatophyta</taxon>
        <taxon>Magnoliopsida</taxon>
        <taxon>eudicotyledons</taxon>
        <taxon>Gunneridae</taxon>
        <taxon>Pentapetalae</taxon>
        <taxon>rosids</taxon>
        <taxon>fabids</taxon>
        <taxon>Fabales</taxon>
        <taxon>Fabaceae</taxon>
        <taxon>Papilionoideae</taxon>
        <taxon>50 kb inversion clade</taxon>
        <taxon>dalbergioids sensu lato</taxon>
        <taxon>Dalbergieae</taxon>
        <taxon>Pterocarpus clade</taxon>
        <taxon>Stylosanthes</taxon>
    </lineage>
</organism>
<gene>
    <name evidence="1" type="ORF">PIB30_003120</name>
</gene>
<keyword evidence="2" id="KW-1185">Reference proteome</keyword>
<sequence>MEDLFNMFKDEWLPKPNALRYIYVQMKEVLHPSKETHVYLMVADLTKSKVWIFDSFPSQENAKTRIFASSVVGSTLDHILRVGFHDLGVLNGKPPMHKWEPEFVLGVPNMGNPYKDKLWILLWLQMKQYFSESAFGTPKNHIDNVQNKVRMDTGLAFVT</sequence>
<evidence type="ECO:0000313" key="1">
    <source>
        <dbReference type="EMBL" id="MED6203831.1"/>
    </source>
</evidence>
<comment type="caution">
    <text evidence="1">The sequence shown here is derived from an EMBL/GenBank/DDBJ whole genome shotgun (WGS) entry which is preliminary data.</text>
</comment>
<evidence type="ECO:0000313" key="2">
    <source>
        <dbReference type="Proteomes" id="UP001341840"/>
    </source>
</evidence>
<accession>A0ABU6Y2T0</accession>
<dbReference type="EMBL" id="JASCZI010241661">
    <property type="protein sequence ID" value="MED6203831.1"/>
    <property type="molecule type" value="Genomic_DNA"/>
</dbReference>
<dbReference type="Proteomes" id="UP001341840">
    <property type="component" value="Unassembled WGS sequence"/>
</dbReference>
<name>A0ABU6Y2T0_9FABA</name>
<reference evidence="1 2" key="1">
    <citation type="journal article" date="2023" name="Plants (Basel)">
        <title>Bridging the Gap: Combining Genomics and Transcriptomics Approaches to Understand Stylosanthes scabra, an Orphan Legume from the Brazilian Caatinga.</title>
        <authorList>
            <person name="Ferreira-Neto J.R.C."/>
            <person name="da Silva M.D."/>
            <person name="Binneck E."/>
            <person name="de Melo N.F."/>
            <person name="da Silva R.H."/>
            <person name="de Melo A.L.T.M."/>
            <person name="Pandolfi V."/>
            <person name="Bustamante F.O."/>
            <person name="Brasileiro-Vidal A.C."/>
            <person name="Benko-Iseppon A.M."/>
        </authorList>
    </citation>
    <scope>NUCLEOTIDE SEQUENCE [LARGE SCALE GENOMIC DNA]</scope>
    <source>
        <tissue evidence="1">Leaves</tissue>
    </source>
</reference>
<protein>
    <submittedName>
        <fullName evidence="1">Uncharacterized protein</fullName>
    </submittedName>
</protein>